<feature type="transmembrane region" description="Helical" evidence="1">
    <location>
        <begin position="120"/>
        <end position="138"/>
    </location>
</feature>
<dbReference type="Proteomes" id="UP000188597">
    <property type="component" value="Unassembled WGS sequence"/>
</dbReference>
<name>A0A1V3GD29_9BACL</name>
<proteinExistence type="predicted"/>
<feature type="transmembrane region" description="Helical" evidence="1">
    <location>
        <begin position="94"/>
        <end position="114"/>
    </location>
</feature>
<dbReference type="NCBIfam" id="NF041644">
    <property type="entry name" value="CBO0543_fam"/>
    <property type="match status" value="1"/>
</dbReference>
<organism evidence="2 3">
    <name type="scientific">Fictibacillus arsenicus</name>
    <dbReference type="NCBI Taxonomy" id="255247"/>
    <lineage>
        <taxon>Bacteria</taxon>
        <taxon>Bacillati</taxon>
        <taxon>Bacillota</taxon>
        <taxon>Bacilli</taxon>
        <taxon>Bacillales</taxon>
        <taxon>Fictibacillaceae</taxon>
        <taxon>Fictibacillus</taxon>
    </lineage>
</organism>
<feature type="transmembrane region" description="Helical" evidence="1">
    <location>
        <begin position="64"/>
        <end position="82"/>
    </location>
</feature>
<evidence type="ECO:0000313" key="2">
    <source>
        <dbReference type="EMBL" id="OOE14755.1"/>
    </source>
</evidence>
<feature type="transmembrane region" description="Helical" evidence="1">
    <location>
        <begin position="145"/>
        <end position="165"/>
    </location>
</feature>
<dbReference type="OrthoDB" id="1730091at2"/>
<reference evidence="2 3" key="1">
    <citation type="submission" date="2016-11" db="EMBL/GenBank/DDBJ databases">
        <authorList>
            <person name="Jaros S."/>
            <person name="Januszkiewicz K."/>
            <person name="Wedrychowicz H."/>
        </authorList>
    </citation>
    <scope>NUCLEOTIDE SEQUENCE [LARGE SCALE GENOMIC DNA]</scope>
    <source>
        <strain evidence="2 3">Con a/3</strain>
    </source>
</reference>
<keyword evidence="1" id="KW-1133">Transmembrane helix</keyword>
<dbReference type="AlphaFoldDB" id="A0A1V3GD29"/>
<sequence>MNVIIGGIALILGWKWGDWRNWEKYYPTILFMIVGNFLYNILTYNYPMWLYKEHLLPNHTLIEMVHSFVVFPVVVLIFLPRFPEKNVPQKIGYVLRWVIIFVFVEWLMAKFNFFSYHNGWSIWWSALFNVGMFTLLRIHFKIPLLAWGISMFVVLFLMIFFKVPIDKMR</sequence>
<keyword evidence="1" id="KW-0472">Membrane</keyword>
<accession>A0A1V3GD29</accession>
<dbReference type="RefSeq" id="WP_077360672.1">
    <property type="nucleotide sequence ID" value="NZ_MQMF01000001.1"/>
</dbReference>
<feature type="transmembrane region" description="Helical" evidence="1">
    <location>
        <begin position="25"/>
        <end position="44"/>
    </location>
</feature>
<keyword evidence="1" id="KW-0812">Transmembrane</keyword>
<evidence type="ECO:0000313" key="3">
    <source>
        <dbReference type="Proteomes" id="UP000188597"/>
    </source>
</evidence>
<dbReference type="EMBL" id="MQMF01000001">
    <property type="protein sequence ID" value="OOE14755.1"/>
    <property type="molecule type" value="Genomic_DNA"/>
</dbReference>
<evidence type="ECO:0000256" key="1">
    <source>
        <dbReference type="SAM" id="Phobius"/>
    </source>
</evidence>
<protein>
    <submittedName>
        <fullName evidence="2">Uncharacterized protein</fullName>
    </submittedName>
</protein>
<dbReference type="InterPro" id="IPR048147">
    <property type="entry name" value="CBO0543-like"/>
</dbReference>
<gene>
    <name evidence="2" type="ORF">UN64_06095</name>
</gene>
<comment type="caution">
    <text evidence="2">The sequence shown here is derived from an EMBL/GenBank/DDBJ whole genome shotgun (WGS) entry which is preliminary data.</text>
</comment>